<dbReference type="PANTHER" id="PTHR12136:SF41">
    <property type="entry name" value="PLECKSTRIN HOMOLOGY (PH) AND LIPID-BINDING START DOMAINS-CONTAINING PROTEIN"/>
    <property type="match status" value="1"/>
</dbReference>
<dbReference type="InterPro" id="IPR045096">
    <property type="entry name" value="EDR2-like"/>
</dbReference>
<feature type="compositionally biased region" description="Polar residues" evidence="1">
    <location>
        <begin position="74"/>
        <end position="83"/>
    </location>
</feature>
<accession>D7G1Z5</accession>
<feature type="compositionally biased region" description="Basic and acidic residues" evidence="1">
    <location>
        <begin position="440"/>
        <end position="452"/>
    </location>
</feature>
<feature type="region of interest" description="Disordered" evidence="1">
    <location>
        <begin position="379"/>
        <end position="518"/>
    </location>
</feature>
<feature type="region of interest" description="Disordered" evidence="1">
    <location>
        <begin position="1"/>
        <end position="101"/>
    </location>
</feature>
<feature type="compositionally biased region" description="Low complexity" evidence="1">
    <location>
        <begin position="398"/>
        <end position="423"/>
    </location>
</feature>
<dbReference type="InParanoid" id="D7G1Z5"/>
<evidence type="ECO:0000313" key="4">
    <source>
        <dbReference type="Proteomes" id="UP000002630"/>
    </source>
</evidence>
<feature type="region of interest" description="Disordered" evidence="1">
    <location>
        <begin position="340"/>
        <end position="360"/>
    </location>
</feature>
<dbReference type="Proteomes" id="UP000002630">
    <property type="component" value="Linkage Group LG18"/>
</dbReference>
<dbReference type="EMBL" id="FN649743">
    <property type="protein sequence ID" value="CBJ48721.1"/>
    <property type="molecule type" value="Genomic_DNA"/>
</dbReference>
<dbReference type="AlphaFoldDB" id="D7G1Z5"/>
<sequence length="644" mass="66093">MVEPSSAPRDLDSTGAAAAASRSDLTLRRRNKDNSNAGSVVEPSPAPRGLDSTGAASRPEASGRRKDKGGSSSNNTAPTQRPRTQAATDATSSSAAPVAASNNNKLRTPLERYLLLSVMLVAAGLGVRFLWRQLAGLVGAALILSAARRWSGAPAVRKPPPDAPPSAAALGAPVSGGDQTVEATASSAADCETAGDRGGAAAAAGGEETGRREGDVVGDGGGTCFADAPAELRRFWKDGGPGCQFLVRGPKYISDRKKIPAGPAAMRLVHVDFFSVEGEVFHVASKGRCRDRVSAFLKSYEDKGEAAPFLFILNILVPGNPVVATVMYLALDQTTQRRDGVGLGEEGVSSPVPAGGGDSARHDTFLAMLARYAEVPGSGYNKLERTRSPSSPSPPPCISISSSSSSPLAPTAASTSVSSSSSASPPPLSSCAPPPTPSPHPREEERQPRQEEDASSSSSSSSPLPLAGVAGLEGGNGPPAAEGAAGAGAEALSTGAASRGGGLGGAPADRNSDPAGLLPVDDFRNQRFKLIPSVVSGPFIVRKAVGNKPALLGRKVSQRYFRGPGYVETDVDVGSSMIAEKIVSLCRGYAKALTVELGICLEGRCDEELPETVMGVIRLVNVDIDMAEPLHRSPSSPRGRGRGR</sequence>
<gene>
    <name evidence="3" type="ORF">Esi_0046_0112</name>
</gene>
<protein>
    <recommendedName>
        <fullName evidence="2">Protein ENHANCED DISEASE RESISTANCE 2 C-terminal domain-containing protein</fullName>
    </recommendedName>
</protein>
<dbReference type="Pfam" id="PF07059">
    <property type="entry name" value="EDR2_C"/>
    <property type="match status" value="2"/>
</dbReference>
<keyword evidence="4" id="KW-1185">Reference proteome</keyword>
<dbReference type="OrthoDB" id="9970435at2759"/>
<feature type="compositionally biased region" description="Low complexity" evidence="1">
    <location>
        <begin position="84"/>
        <end position="101"/>
    </location>
</feature>
<feature type="region of interest" description="Disordered" evidence="1">
    <location>
        <begin position="153"/>
        <end position="216"/>
    </location>
</feature>
<dbReference type="eggNOG" id="ENOG502QT1F">
    <property type="taxonomic scope" value="Eukaryota"/>
</dbReference>
<feature type="compositionally biased region" description="Polar residues" evidence="1">
    <location>
        <begin position="177"/>
        <end position="187"/>
    </location>
</feature>
<evidence type="ECO:0000313" key="3">
    <source>
        <dbReference type="EMBL" id="CBJ48721.1"/>
    </source>
</evidence>
<name>D7G1Z5_ECTSI</name>
<dbReference type="PANTHER" id="PTHR12136">
    <property type="entry name" value="ENHANCED DISEASE RESISTANCE-RELATED"/>
    <property type="match status" value="1"/>
</dbReference>
<evidence type="ECO:0000259" key="2">
    <source>
        <dbReference type="Pfam" id="PF07059"/>
    </source>
</evidence>
<evidence type="ECO:0000256" key="1">
    <source>
        <dbReference type="SAM" id="MobiDB-lite"/>
    </source>
</evidence>
<organism evidence="3 4">
    <name type="scientific">Ectocarpus siliculosus</name>
    <name type="common">Brown alga</name>
    <name type="synonym">Conferva siliculosa</name>
    <dbReference type="NCBI Taxonomy" id="2880"/>
    <lineage>
        <taxon>Eukaryota</taxon>
        <taxon>Sar</taxon>
        <taxon>Stramenopiles</taxon>
        <taxon>Ochrophyta</taxon>
        <taxon>PX clade</taxon>
        <taxon>Phaeophyceae</taxon>
        <taxon>Ectocarpales</taxon>
        <taxon>Ectocarpaceae</taxon>
        <taxon>Ectocarpus</taxon>
    </lineage>
</organism>
<feature type="compositionally biased region" description="Pro residues" evidence="1">
    <location>
        <begin position="424"/>
        <end position="439"/>
    </location>
</feature>
<dbReference type="InterPro" id="IPR009769">
    <property type="entry name" value="EDR2_C"/>
</dbReference>
<dbReference type="EMBL" id="FN648663">
    <property type="protein sequence ID" value="CBJ48721.1"/>
    <property type="molecule type" value="Genomic_DNA"/>
</dbReference>
<feature type="compositionally biased region" description="Low complexity" evidence="1">
    <location>
        <begin position="478"/>
        <end position="497"/>
    </location>
</feature>
<reference evidence="3 4" key="1">
    <citation type="journal article" date="2010" name="Nature">
        <title>The Ectocarpus genome and the independent evolution of multicellularity in brown algae.</title>
        <authorList>
            <person name="Cock J.M."/>
            <person name="Sterck L."/>
            <person name="Rouze P."/>
            <person name="Scornet D."/>
            <person name="Allen A.E."/>
            <person name="Amoutzias G."/>
            <person name="Anthouard V."/>
            <person name="Artiguenave F."/>
            <person name="Aury J.M."/>
            <person name="Badger J.H."/>
            <person name="Beszteri B."/>
            <person name="Billiau K."/>
            <person name="Bonnet E."/>
            <person name="Bothwell J.H."/>
            <person name="Bowler C."/>
            <person name="Boyen C."/>
            <person name="Brownlee C."/>
            <person name="Carrano C.J."/>
            <person name="Charrier B."/>
            <person name="Cho G.Y."/>
            <person name="Coelho S.M."/>
            <person name="Collen J."/>
            <person name="Corre E."/>
            <person name="Da Silva C."/>
            <person name="Delage L."/>
            <person name="Delaroque N."/>
            <person name="Dittami S.M."/>
            <person name="Doulbeau S."/>
            <person name="Elias M."/>
            <person name="Farnham G."/>
            <person name="Gachon C.M."/>
            <person name="Gschloessl B."/>
            <person name="Heesch S."/>
            <person name="Jabbari K."/>
            <person name="Jubin C."/>
            <person name="Kawai H."/>
            <person name="Kimura K."/>
            <person name="Kloareg B."/>
            <person name="Kupper F.C."/>
            <person name="Lang D."/>
            <person name="Le Bail A."/>
            <person name="Leblanc C."/>
            <person name="Lerouge P."/>
            <person name="Lohr M."/>
            <person name="Lopez P.J."/>
            <person name="Martens C."/>
            <person name="Maumus F."/>
            <person name="Michel G."/>
            <person name="Miranda-Saavedra D."/>
            <person name="Morales J."/>
            <person name="Moreau H."/>
            <person name="Motomura T."/>
            <person name="Nagasato C."/>
            <person name="Napoli C.A."/>
            <person name="Nelson D.R."/>
            <person name="Nyvall-Collen P."/>
            <person name="Peters A.F."/>
            <person name="Pommier C."/>
            <person name="Potin P."/>
            <person name="Poulain J."/>
            <person name="Quesneville H."/>
            <person name="Read B."/>
            <person name="Rensing S.A."/>
            <person name="Ritter A."/>
            <person name="Rousvoal S."/>
            <person name="Samanta M."/>
            <person name="Samson G."/>
            <person name="Schroeder D.C."/>
            <person name="Segurens B."/>
            <person name="Strittmatter M."/>
            <person name="Tonon T."/>
            <person name="Tregear J.W."/>
            <person name="Valentin K."/>
            <person name="von Dassow P."/>
            <person name="Yamagishi T."/>
            <person name="Van de Peer Y."/>
            <person name="Wincker P."/>
        </authorList>
    </citation>
    <scope>NUCLEOTIDE SEQUENCE [LARGE SCALE GENOMIC DNA]</scope>
    <source>
        <strain evidence="4">Ec32 / CCAP1310/4</strain>
    </source>
</reference>
<proteinExistence type="predicted"/>
<feature type="domain" description="Protein ENHANCED DISEASE RESISTANCE 2 C-terminal" evidence="2">
    <location>
        <begin position="521"/>
        <end position="623"/>
    </location>
</feature>
<feature type="domain" description="Protein ENHANCED DISEASE RESISTANCE 2 C-terminal" evidence="2">
    <location>
        <begin position="241"/>
        <end position="337"/>
    </location>
</feature>